<keyword evidence="8" id="KW-1185">Reference proteome</keyword>
<dbReference type="InterPro" id="IPR036312">
    <property type="entry name" value="Bifun_inhib/LTP/seed_sf"/>
</dbReference>
<dbReference type="InterPro" id="IPR016140">
    <property type="entry name" value="Bifunc_inhib/LTP/seed_store"/>
</dbReference>
<evidence type="ECO:0000256" key="5">
    <source>
        <dbReference type="SAM" id="SignalP"/>
    </source>
</evidence>
<evidence type="ECO:0000313" key="7">
    <source>
        <dbReference type="EMBL" id="KAJ9537932.1"/>
    </source>
</evidence>
<dbReference type="Gene3D" id="1.10.110.10">
    <property type="entry name" value="Plant lipid-transfer and hydrophobic proteins"/>
    <property type="match status" value="2"/>
</dbReference>
<evidence type="ECO:0000256" key="1">
    <source>
        <dbReference type="ARBA" id="ARBA00008262"/>
    </source>
</evidence>
<evidence type="ECO:0000256" key="2">
    <source>
        <dbReference type="ARBA" id="ARBA00022761"/>
    </source>
</evidence>
<evidence type="ECO:0000256" key="4">
    <source>
        <dbReference type="SAM" id="MobiDB-lite"/>
    </source>
</evidence>
<dbReference type="Pfam" id="PF00234">
    <property type="entry name" value="Tryp_alpha_amyl"/>
    <property type="match status" value="2"/>
</dbReference>
<dbReference type="EMBL" id="JARYMX010000008">
    <property type="protein sequence ID" value="KAJ9537932.1"/>
    <property type="molecule type" value="Genomic_DNA"/>
</dbReference>
<sequence length="299" mass="34700">MAKLTLLALTIATLLALASAHRTIVTTTIEEDDTFDTANPSSQQQQQRCGQHLQGQQFRQCQTHLQEQNPSQQQQTLQQCCQELRNVDQQCQCRAVKKIFGEVQEQQQQQQQGGPFGSQQTQRLKQKAENLPNQCNLQTRRQCQIKTPGQCRQEVQGRQFNRCQRYLEQQTGSGYLQTVVSNPEEREQCCQELRNVEVECQCEAMRQVMRQAQGRQHQQQEMGEMRRMVEDLKNQCSLEVQQCQIHSGMINTYPRSHWAQTNPRQFWAEARLLKHAVRGRSPRTSRMRPPGLELGFTTM</sequence>
<keyword evidence="2" id="KW-0758">Storage protein</keyword>
<dbReference type="SMART" id="SM00499">
    <property type="entry name" value="AAI"/>
    <property type="match status" value="2"/>
</dbReference>
<dbReference type="AlphaFoldDB" id="A0AA38VWX4"/>
<organism evidence="7 8">
    <name type="scientific">Centaurea solstitialis</name>
    <name type="common">yellow star-thistle</name>
    <dbReference type="NCBI Taxonomy" id="347529"/>
    <lineage>
        <taxon>Eukaryota</taxon>
        <taxon>Viridiplantae</taxon>
        <taxon>Streptophyta</taxon>
        <taxon>Embryophyta</taxon>
        <taxon>Tracheophyta</taxon>
        <taxon>Spermatophyta</taxon>
        <taxon>Magnoliopsida</taxon>
        <taxon>eudicotyledons</taxon>
        <taxon>Gunneridae</taxon>
        <taxon>Pentapetalae</taxon>
        <taxon>asterids</taxon>
        <taxon>campanulids</taxon>
        <taxon>Asterales</taxon>
        <taxon>Asteraceae</taxon>
        <taxon>Carduoideae</taxon>
        <taxon>Cardueae</taxon>
        <taxon>Centaureinae</taxon>
        <taxon>Centaurea</taxon>
    </lineage>
</organism>
<accession>A0AA38VWX4</accession>
<dbReference type="Proteomes" id="UP001172457">
    <property type="component" value="Chromosome 8"/>
</dbReference>
<feature type="chain" id="PRO_5041341039" description="Bifunctional inhibitor/plant lipid transfer protein/seed storage helical domain-containing protein" evidence="5">
    <location>
        <begin position="21"/>
        <end position="299"/>
    </location>
</feature>
<protein>
    <recommendedName>
        <fullName evidence="6">Bifunctional inhibitor/plant lipid transfer protein/seed storage helical domain-containing protein</fullName>
    </recommendedName>
</protein>
<dbReference type="GO" id="GO:0045735">
    <property type="term" value="F:nutrient reservoir activity"/>
    <property type="evidence" value="ECO:0007669"/>
    <property type="project" value="UniProtKB-KW"/>
</dbReference>
<dbReference type="InterPro" id="IPR000617">
    <property type="entry name" value="Napin/2SS/CON"/>
</dbReference>
<keyword evidence="3" id="KW-0708">Seed storage protein</keyword>
<evidence type="ECO:0000259" key="6">
    <source>
        <dbReference type="SMART" id="SM00499"/>
    </source>
</evidence>
<comment type="similarity">
    <text evidence="1">Belongs to the 2S seed storage albumins family.</text>
</comment>
<comment type="caution">
    <text evidence="7">The sequence shown here is derived from an EMBL/GenBank/DDBJ whole genome shotgun (WGS) entry which is preliminary data.</text>
</comment>
<gene>
    <name evidence="7" type="ORF">OSB04_030665</name>
</gene>
<reference evidence="7" key="1">
    <citation type="submission" date="2023-03" db="EMBL/GenBank/DDBJ databases">
        <title>Chromosome-scale reference genome and RAD-based genetic map of yellow starthistle (Centaurea solstitialis) reveal putative structural variation and QTLs associated with invader traits.</title>
        <authorList>
            <person name="Reatini B."/>
            <person name="Cang F.A."/>
            <person name="Jiang Q."/>
            <person name="Mckibben M.T.W."/>
            <person name="Barker M.S."/>
            <person name="Rieseberg L.H."/>
            <person name="Dlugosch K.M."/>
        </authorList>
    </citation>
    <scope>NUCLEOTIDE SEQUENCE</scope>
    <source>
        <strain evidence="7">CAN-66</strain>
        <tissue evidence="7">Leaf</tissue>
    </source>
</reference>
<feature type="domain" description="Bifunctional inhibitor/plant lipid transfer protein/seed storage helical" evidence="6">
    <location>
        <begin position="49"/>
        <end position="143"/>
    </location>
</feature>
<proteinExistence type="inferred from homology"/>
<feature type="signal peptide" evidence="5">
    <location>
        <begin position="1"/>
        <end position="20"/>
    </location>
</feature>
<evidence type="ECO:0000313" key="8">
    <source>
        <dbReference type="Proteomes" id="UP001172457"/>
    </source>
</evidence>
<feature type="region of interest" description="Disordered" evidence="4">
    <location>
        <begin position="278"/>
        <end position="299"/>
    </location>
</feature>
<keyword evidence="5" id="KW-0732">Signal</keyword>
<feature type="domain" description="Bifunctional inhibitor/plant lipid transfer protein/seed storage helical" evidence="6">
    <location>
        <begin position="163"/>
        <end position="243"/>
    </location>
</feature>
<name>A0AA38VWX4_9ASTR</name>
<dbReference type="PANTHER" id="PTHR35496">
    <property type="entry name" value="2S SEED STORAGE PROTEIN 1-RELATED"/>
    <property type="match status" value="1"/>
</dbReference>
<dbReference type="PANTHER" id="PTHR35496:SF4">
    <property type="entry name" value="2S SULFUR-RICH SEED STORAGE PROTEIN 2-LIKE"/>
    <property type="match status" value="1"/>
</dbReference>
<evidence type="ECO:0000256" key="3">
    <source>
        <dbReference type="ARBA" id="ARBA00023129"/>
    </source>
</evidence>
<dbReference type="SUPFAM" id="SSF47699">
    <property type="entry name" value="Bifunctional inhibitor/lipid-transfer protein/seed storage 2S albumin"/>
    <property type="match status" value="2"/>
</dbReference>